<evidence type="ECO:0000256" key="2">
    <source>
        <dbReference type="SAM" id="Phobius"/>
    </source>
</evidence>
<evidence type="ECO:0000313" key="3">
    <source>
        <dbReference type="EMBL" id="ACZ32444.1"/>
    </source>
</evidence>
<evidence type="ECO:0000256" key="1">
    <source>
        <dbReference type="SAM" id="MobiDB-lite"/>
    </source>
</evidence>
<name>D1C0X8_XYLCX</name>
<dbReference type="EMBL" id="CP001822">
    <property type="protein sequence ID" value="ACZ32444.1"/>
    <property type="molecule type" value="Genomic_DNA"/>
</dbReference>
<protein>
    <recommendedName>
        <fullName evidence="5">DUF2637 domain-containing protein</fullName>
    </recommendedName>
</protein>
<evidence type="ECO:0008006" key="5">
    <source>
        <dbReference type="Google" id="ProtNLM"/>
    </source>
</evidence>
<feature type="transmembrane region" description="Helical" evidence="2">
    <location>
        <begin position="117"/>
        <end position="136"/>
    </location>
</feature>
<dbReference type="KEGG" id="xce:Xcel_3445"/>
<keyword evidence="4" id="KW-1185">Reference proteome</keyword>
<keyword evidence="3" id="KW-0614">Plasmid</keyword>
<dbReference type="AlphaFoldDB" id="D1C0X8"/>
<keyword evidence="2" id="KW-1133">Transmembrane helix</keyword>
<dbReference type="OrthoDB" id="5149098at2"/>
<feature type="transmembrane region" description="Helical" evidence="2">
    <location>
        <begin position="57"/>
        <end position="75"/>
    </location>
</feature>
<feature type="compositionally biased region" description="Basic and acidic residues" evidence="1">
    <location>
        <begin position="284"/>
        <end position="293"/>
    </location>
</feature>
<proteinExistence type="predicted"/>
<sequence>MTEPSAHQLTGTSRDRRRSRRLVLTAAVAVAVISTRSAYLAMVHFGVDVVGMSTEDAWTSAGVFELSLATVALLAREAAKENRPSGTLLSLTWVLSSASGFFAAWHELYIGNPVGAALFRFTVPLLAALMWHLALIGDRHLATGTSWSETRTTARMHALFTTTETWFRARAIDDGSRSSRRSVARADHARQRARRAVLKHVGTSQIRSTIAVWLDAVDALGQGTDRVGTAVCGEVTGTAAVLTTLSAKDAEPAPAQPGPRPGRRRRRVSSDQALTAAQHVNVDRVAEPDHEPTDQPVRQAAPEGETAPSVRSATSEPTEAVRGDQLHLVEPRTLADRQPMSDEDAVVLIRHLNTEAGGPVSRRTVEKAVGCGAGRATRLMILARSDDEAGQRGGEPTRQSA</sequence>
<gene>
    <name evidence="3" type="ORF">Xcel_3445</name>
</gene>
<geneLocation type="plasmid" evidence="3 4">
    <name>pXCEL01</name>
</geneLocation>
<feature type="region of interest" description="Disordered" evidence="1">
    <location>
        <begin position="284"/>
        <end position="327"/>
    </location>
</feature>
<keyword evidence="2" id="KW-0472">Membrane</keyword>
<keyword evidence="2" id="KW-0812">Transmembrane</keyword>
<dbReference type="RefSeq" id="WP_012880184.1">
    <property type="nucleotide sequence ID" value="NC_013531.1"/>
</dbReference>
<organism evidence="3 4">
    <name type="scientific">Xylanimonas cellulosilytica (strain DSM 15894 / JCM 12276 / CECT 5975 / KCTC 9989 / LMG 20990 / NBRC 107835 / XIL07)</name>
    <dbReference type="NCBI Taxonomy" id="446471"/>
    <lineage>
        <taxon>Bacteria</taxon>
        <taxon>Bacillati</taxon>
        <taxon>Actinomycetota</taxon>
        <taxon>Actinomycetes</taxon>
        <taxon>Micrococcales</taxon>
        <taxon>Promicromonosporaceae</taxon>
        <taxon>Xylanimonas</taxon>
    </lineage>
</organism>
<dbReference type="Proteomes" id="UP000002255">
    <property type="component" value="Plasmid pXCEL01"/>
</dbReference>
<dbReference type="HOGENOM" id="CLU_686864_0_0_11"/>
<feature type="transmembrane region" description="Helical" evidence="2">
    <location>
        <begin position="22"/>
        <end position="45"/>
    </location>
</feature>
<dbReference type="eggNOG" id="COG1191">
    <property type="taxonomic scope" value="Bacteria"/>
</dbReference>
<feature type="transmembrane region" description="Helical" evidence="2">
    <location>
        <begin position="87"/>
        <end position="105"/>
    </location>
</feature>
<reference evidence="3 4" key="1">
    <citation type="journal article" date="2010" name="Stand. Genomic Sci.">
        <title>Complete genome sequence of Xylanimonas cellulosilytica type strain (XIL07).</title>
        <authorList>
            <person name="Foster B."/>
            <person name="Pukall R."/>
            <person name="Abt B."/>
            <person name="Nolan M."/>
            <person name="Glavina Del Rio T."/>
            <person name="Chen F."/>
            <person name="Lucas S."/>
            <person name="Tice H."/>
            <person name="Pitluck S."/>
            <person name="Cheng J.-F."/>
            <person name="Chertkov O."/>
            <person name="Brettin T."/>
            <person name="Han C."/>
            <person name="Detter J.C."/>
            <person name="Bruce D."/>
            <person name="Goodwin L."/>
            <person name="Ivanova N."/>
            <person name="Mavromatis K."/>
            <person name="Pati A."/>
            <person name="Mikhailova N."/>
            <person name="Chen A."/>
            <person name="Palaniappan K."/>
            <person name="Land M."/>
            <person name="Hauser L."/>
            <person name="Chang Y.-J."/>
            <person name="Jeffries C.D."/>
            <person name="Chain P."/>
            <person name="Rohde M."/>
            <person name="Goeker M."/>
            <person name="Bristow J."/>
            <person name="Eisen J.A."/>
            <person name="Markowitz V."/>
            <person name="Hugenholtz P."/>
            <person name="Kyrpides N.C."/>
            <person name="Klenk H.-P."/>
            <person name="Lapidus A."/>
        </authorList>
    </citation>
    <scope>NUCLEOTIDE SEQUENCE [LARGE SCALE GENOMIC DNA]</scope>
    <source>
        <strain evidence="4">DSM 15894 / CECT 5975 / LMG 20990 / XIL07</strain>
        <plasmid evidence="4">Plasmid pXCEL01</plasmid>
    </source>
</reference>
<evidence type="ECO:0000313" key="4">
    <source>
        <dbReference type="Proteomes" id="UP000002255"/>
    </source>
</evidence>
<accession>D1C0X8</accession>
<feature type="region of interest" description="Disordered" evidence="1">
    <location>
        <begin position="246"/>
        <end position="272"/>
    </location>
</feature>